<evidence type="ECO:0000259" key="4">
    <source>
        <dbReference type="Pfam" id="PF07238"/>
    </source>
</evidence>
<proteinExistence type="predicted"/>
<dbReference type="EMBL" id="BAAAFD010000006">
    <property type="protein sequence ID" value="GAA0857333.1"/>
    <property type="molecule type" value="Genomic_DNA"/>
</dbReference>
<feature type="domain" description="Type III secretion system flagellar brake protein YcgR PilZN" evidence="5">
    <location>
        <begin position="23"/>
        <end position="112"/>
    </location>
</feature>
<dbReference type="Gene3D" id="2.30.110.10">
    <property type="entry name" value="Electron Transport, Fmn-binding Protein, Chain A"/>
    <property type="match status" value="1"/>
</dbReference>
<evidence type="ECO:0000259" key="5">
    <source>
        <dbReference type="Pfam" id="PF12945"/>
    </source>
</evidence>
<evidence type="ECO:0000256" key="3">
    <source>
        <dbReference type="ARBA" id="ARBA00023143"/>
    </source>
</evidence>
<reference evidence="6 7" key="1">
    <citation type="journal article" date="2019" name="Int. J. Syst. Evol. Microbiol.">
        <title>The Global Catalogue of Microorganisms (GCM) 10K type strain sequencing project: providing services to taxonomists for standard genome sequencing and annotation.</title>
        <authorList>
            <consortium name="The Broad Institute Genomics Platform"/>
            <consortium name="The Broad Institute Genome Sequencing Center for Infectious Disease"/>
            <person name="Wu L."/>
            <person name="Ma J."/>
        </authorList>
    </citation>
    <scope>NUCLEOTIDE SEQUENCE [LARGE SCALE GENOMIC DNA]</scope>
    <source>
        <strain evidence="6 7">JCM 15896</strain>
    </source>
</reference>
<dbReference type="Proteomes" id="UP001500359">
    <property type="component" value="Unassembled WGS sequence"/>
</dbReference>
<keyword evidence="2" id="KW-0547">Nucleotide-binding</keyword>
<keyword evidence="7" id="KW-1185">Reference proteome</keyword>
<keyword evidence="3" id="KW-0975">Bacterial flagellum</keyword>
<protein>
    <recommendedName>
        <fullName evidence="8">Flagellar brake protein</fullName>
    </recommendedName>
</protein>
<keyword evidence="1" id="KW-0973">c-di-GMP</keyword>
<dbReference type="InterPro" id="IPR009926">
    <property type="entry name" value="T3SS_YcgR_PilZN"/>
</dbReference>
<dbReference type="Pfam" id="PF12945">
    <property type="entry name" value="PilZNR"/>
    <property type="match status" value="1"/>
</dbReference>
<dbReference type="Pfam" id="PF07238">
    <property type="entry name" value="PilZ"/>
    <property type="match status" value="1"/>
</dbReference>
<feature type="domain" description="PilZ" evidence="4">
    <location>
        <begin position="120"/>
        <end position="224"/>
    </location>
</feature>
<evidence type="ECO:0008006" key="8">
    <source>
        <dbReference type="Google" id="ProtNLM"/>
    </source>
</evidence>
<sequence>MAILQEKFGLTREDLRKLRSMRPGLSLDLQIMSVSGIKRVRTEFIGMDGNKSLIIKFPDESRWGSLRDAIYVDSSLVVRYIYEDDVGEVVAFKVKTNIILSKPSNYIFTSFPLSLQCHPLRCEQRSQVHVHVEVLDGMSNAVLYDGLIIDISMGGCRVSIDRALVSQKLAHNEKITLSIKNPNGQVSKLKAMVMNQKSDETRYYFGVKFEGSEELVEELLQQLMIS</sequence>
<dbReference type="InterPro" id="IPR009875">
    <property type="entry name" value="PilZ_domain"/>
</dbReference>
<organism evidence="6 7">
    <name type="scientific">Aliiglaciecola litoralis</name>
    <dbReference type="NCBI Taxonomy" id="582857"/>
    <lineage>
        <taxon>Bacteria</taxon>
        <taxon>Pseudomonadati</taxon>
        <taxon>Pseudomonadota</taxon>
        <taxon>Gammaproteobacteria</taxon>
        <taxon>Alteromonadales</taxon>
        <taxon>Alteromonadaceae</taxon>
        <taxon>Aliiglaciecola</taxon>
    </lineage>
</organism>
<name>A0ABN1LKQ2_9ALTE</name>
<accession>A0ABN1LKQ2</accession>
<gene>
    <name evidence="6" type="ORF">GCM10009114_22710</name>
</gene>
<evidence type="ECO:0000313" key="7">
    <source>
        <dbReference type="Proteomes" id="UP001500359"/>
    </source>
</evidence>
<evidence type="ECO:0000256" key="2">
    <source>
        <dbReference type="ARBA" id="ARBA00022741"/>
    </source>
</evidence>
<dbReference type="RefSeq" id="WP_343860030.1">
    <property type="nucleotide sequence ID" value="NZ_BAAAFD010000006.1"/>
</dbReference>
<evidence type="ECO:0000313" key="6">
    <source>
        <dbReference type="EMBL" id="GAA0857333.1"/>
    </source>
</evidence>
<dbReference type="InterPro" id="IPR012349">
    <property type="entry name" value="Split_barrel_FMN-bd"/>
</dbReference>
<dbReference type="SUPFAM" id="SSF141371">
    <property type="entry name" value="PilZ domain-like"/>
    <property type="match status" value="2"/>
</dbReference>
<dbReference type="Gene3D" id="2.40.10.220">
    <property type="entry name" value="predicted glycosyltransferase like domains"/>
    <property type="match status" value="1"/>
</dbReference>
<comment type="caution">
    <text evidence="6">The sequence shown here is derived from an EMBL/GenBank/DDBJ whole genome shotgun (WGS) entry which is preliminary data.</text>
</comment>
<evidence type="ECO:0000256" key="1">
    <source>
        <dbReference type="ARBA" id="ARBA00022636"/>
    </source>
</evidence>